<dbReference type="OrthoDB" id="10956at2157"/>
<proteinExistence type="predicted"/>
<dbReference type="RefSeq" id="WP_196816152.1">
    <property type="nucleotide sequence ID" value="NZ_CP012850.1"/>
</dbReference>
<protein>
    <submittedName>
        <fullName evidence="1">Uncharacterized protein</fullName>
    </submittedName>
</protein>
<dbReference type="AlphaFoldDB" id="A0A654M1X7"/>
<keyword evidence="2" id="KW-1185">Reference proteome</keyword>
<reference evidence="2" key="1">
    <citation type="submission" date="2015-10" db="EMBL/GenBank/DDBJ databases">
        <title>Niche specialization of a soil ammonia-oxidizing archaeon, Candidatus Nitrosocosmicus oleophilus.</title>
        <authorList>
            <person name="Jung M.-Y."/>
            <person name="Rhee S.-K."/>
        </authorList>
    </citation>
    <scope>NUCLEOTIDE SEQUENCE [LARGE SCALE GENOMIC DNA]</scope>
    <source>
        <strain evidence="2">MY3</strain>
    </source>
</reference>
<evidence type="ECO:0000313" key="1">
    <source>
        <dbReference type="EMBL" id="ALI36980.1"/>
    </source>
</evidence>
<dbReference type="EMBL" id="CP012850">
    <property type="protein sequence ID" value="ALI36980.1"/>
    <property type="molecule type" value="Genomic_DNA"/>
</dbReference>
<dbReference type="KEGG" id="taa:NMY3_02790"/>
<sequence>MDKAENPVNNDSSIPNFEDKILEKLFTQSNQQTPVTNDSELREILTDTMGSSNFEIALENLIVGGFVSRIGDTEYKITMNGIDEHIRRTGEGVLY</sequence>
<evidence type="ECO:0000313" key="2">
    <source>
        <dbReference type="Proteomes" id="UP000058925"/>
    </source>
</evidence>
<dbReference type="Proteomes" id="UP000058925">
    <property type="component" value="Chromosome"/>
</dbReference>
<gene>
    <name evidence="1" type="ORF">NMY3_02790</name>
</gene>
<dbReference type="GeneID" id="60422698"/>
<accession>A0A654M1X7</accession>
<organism evidence="1 2">
    <name type="scientific">Candidatus Nitrosocosmicus oleophilus</name>
    <dbReference type="NCBI Taxonomy" id="1353260"/>
    <lineage>
        <taxon>Archaea</taxon>
        <taxon>Nitrososphaerota</taxon>
        <taxon>Nitrososphaeria</taxon>
        <taxon>Nitrososphaerales</taxon>
        <taxon>Nitrososphaeraceae</taxon>
        <taxon>Candidatus Nitrosocosmicus</taxon>
    </lineage>
</organism>
<name>A0A654M1X7_9ARCH</name>